<keyword evidence="3" id="KW-1185">Reference proteome</keyword>
<feature type="region of interest" description="Disordered" evidence="1">
    <location>
        <begin position="1"/>
        <end position="22"/>
    </location>
</feature>
<evidence type="ECO:0000256" key="1">
    <source>
        <dbReference type="SAM" id="MobiDB-lite"/>
    </source>
</evidence>
<sequence>MKGDSRGREFLDEGRGQSLAHDGWGRRMRETAKYPTCVGCGGAASPYEYFSTALHFRTSRGAEQETDGARKSSITISGPASGGMRQPRWKSGPLMACHAGEIARSSCDTAVSDMAREGRGENPATTAIPSRIIPGRQDLIAARPCRVARSARCRDPISLEDRNTISTTCTSELLLLLDKQFFRRSPPPLNDFRPADLLRRSRGRGGVVVRLLASHLGEPGCSRIFVCEIRAGRYRWSAGLLRDLPFPLPFHSGTAPYSPLFNLIGSRDLDANGRPNLFQRGVSNCYENKSNHTRRDGRRSSFPFSHGAAAVNTRVGGKIFEVDFSNMSAGRELTEDCGWRTFGCSSTLGSSAGRVGKEPVLPQTPERVHAQIPRGVVYQSGRVGWWVTPTGVCVCWEGGGAYVPPHASSAAALVLAGHLLGQRDEGHQQRGHDQRRSAPLHRPPPPPPQGKHAQHTHTPTRAHTRTHATPHLRRRRPGIECARSAGARLCGSPLRGARQRLQRRRGPPATWRAVAGYSPPISPSPLTKKGGACQDPLDQPQRRAPRHMTRWEAGPPAARAPRVKMPALRRHVVGRGLGSHLTALPRAVPTSPACAYVRAKFVAVAGRLDCSPSAKANLGFNPGRVTPGFSPRGNCAGRCHWSAGFYRRSPVPPALSFRSCSILTSFHHHHRFSRPRC</sequence>
<feature type="compositionally biased region" description="Basic and acidic residues" evidence="1">
    <location>
        <begin position="424"/>
        <end position="436"/>
    </location>
</feature>
<feature type="region of interest" description="Disordered" evidence="1">
    <location>
        <begin position="492"/>
        <end position="547"/>
    </location>
</feature>
<organism evidence="2 3">
    <name type="scientific">Dryococelus australis</name>
    <dbReference type="NCBI Taxonomy" id="614101"/>
    <lineage>
        <taxon>Eukaryota</taxon>
        <taxon>Metazoa</taxon>
        <taxon>Ecdysozoa</taxon>
        <taxon>Arthropoda</taxon>
        <taxon>Hexapoda</taxon>
        <taxon>Insecta</taxon>
        <taxon>Pterygota</taxon>
        <taxon>Neoptera</taxon>
        <taxon>Polyneoptera</taxon>
        <taxon>Phasmatodea</taxon>
        <taxon>Verophasmatodea</taxon>
        <taxon>Anareolatae</taxon>
        <taxon>Phasmatidae</taxon>
        <taxon>Eurycanthinae</taxon>
        <taxon>Dryococelus</taxon>
    </lineage>
</organism>
<comment type="caution">
    <text evidence="2">The sequence shown here is derived from an EMBL/GenBank/DDBJ whole genome shotgun (WGS) entry which is preliminary data.</text>
</comment>
<name>A0ABQ9G5Y2_9NEOP</name>
<feature type="region of interest" description="Disordered" evidence="1">
    <location>
        <begin position="60"/>
        <end position="88"/>
    </location>
</feature>
<reference evidence="2 3" key="1">
    <citation type="submission" date="2023-02" db="EMBL/GenBank/DDBJ databases">
        <title>LHISI_Scaffold_Assembly.</title>
        <authorList>
            <person name="Stuart O.P."/>
            <person name="Cleave R."/>
            <person name="Magrath M.J.L."/>
            <person name="Mikheyev A.S."/>
        </authorList>
    </citation>
    <scope>NUCLEOTIDE SEQUENCE [LARGE SCALE GENOMIC DNA]</scope>
    <source>
        <strain evidence="2">Daus_M_001</strain>
        <tissue evidence="2">Leg muscle</tissue>
    </source>
</reference>
<gene>
    <name evidence="2" type="ORF">PR048_031421</name>
</gene>
<accession>A0ABQ9G5Y2</accession>
<dbReference type="Proteomes" id="UP001159363">
    <property type="component" value="Chromosome 14"/>
</dbReference>
<dbReference type="EMBL" id="JARBHB010000015">
    <property type="protein sequence ID" value="KAJ8867618.1"/>
    <property type="molecule type" value="Genomic_DNA"/>
</dbReference>
<protein>
    <submittedName>
        <fullName evidence="2">Uncharacterized protein</fullName>
    </submittedName>
</protein>
<evidence type="ECO:0000313" key="2">
    <source>
        <dbReference type="EMBL" id="KAJ8867618.1"/>
    </source>
</evidence>
<feature type="compositionally biased region" description="Basic residues" evidence="1">
    <location>
        <begin position="497"/>
        <end position="506"/>
    </location>
</feature>
<evidence type="ECO:0000313" key="3">
    <source>
        <dbReference type="Proteomes" id="UP001159363"/>
    </source>
</evidence>
<feature type="compositionally biased region" description="Basic and acidic residues" evidence="1">
    <location>
        <begin position="1"/>
        <end position="15"/>
    </location>
</feature>
<proteinExistence type="predicted"/>
<feature type="region of interest" description="Disordered" evidence="1">
    <location>
        <begin position="424"/>
        <end position="477"/>
    </location>
</feature>
<feature type="compositionally biased region" description="Basic residues" evidence="1">
    <location>
        <begin position="452"/>
        <end position="476"/>
    </location>
</feature>
<feature type="compositionally biased region" description="Basic and acidic residues" evidence="1">
    <location>
        <begin position="60"/>
        <end position="70"/>
    </location>
</feature>